<evidence type="ECO:0000313" key="3">
    <source>
        <dbReference type="Proteomes" id="UP001318860"/>
    </source>
</evidence>
<sequence length="153" mass="17068">MEEIWTEGDKGQSFSKSLLQVFFCSYLSSQKEGSKKYRRSINCSCNIRRRAQPFSPLKARANSTSNRSMTLGNVSCSTTLSSSGPTITLDLTKPNPSPQETRSLRGKTEAPEMQHYFVEQMASQLTKDPSFKAAIAAAISGKFVQQNNQTEKW</sequence>
<name>A0ABR0VXB6_REHGL</name>
<comment type="caution">
    <text evidence="2">The sequence shown here is derived from an EMBL/GenBank/DDBJ whole genome shotgun (WGS) entry which is preliminary data.</text>
</comment>
<feature type="compositionally biased region" description="Polar residues" evidence="1">
    <location>
        <begin position="75"/>
        <end position="86"/>
    </location>
</feature>
<reference evidence="2 3" key="1">
    <citation type="journal article" date="2021" name="Comput. Struct. Biotechnol. J.">
        <title>De novo genome assembly of the potent medicinal plant Rehmannia glutinosa using nanopore technology.</title>
        <authorList>
            <person name="Ma L."/>
            <person name="Dong C."/>
            <person name="Song C."/>
            <person name="Wang X."/>
            <person name="Zheng X."/>
            <person name="Niu Y."/>
            <person name="Chen S."/>
            <person name="Feng W."/>
        </authorList>
    </citation>
    <scope>NUCLEOTIDE SEQUENCE [LARGE SCALE GENOMIC DNA]</scope>
    <source>
        <strain evidence="2">DH-2019</strain>
    </source>
</reference>
<keyword evidence="3" id="KW-1185">Reference proteome</keyword>
<evidence type="ECO:0000313" key="2">
    <source>
        <dbReference type="EMBL" id="KAK6139627.1"/>
    </source>
</evidence>
<dbReference type="Proteomes" id="UP001318860">
    <property type="component" value="Unassembled WGS sequence"/>
</dbReference>
<evidence type="ECO:0000256" key="1">
    <source>
        <dbReference type="SAM" id="MobiDB-lite"/>
    </source>
</evidence>
<proteinExistence type="predicted"/>
<feature type="region of interest" description="Disordered" evidence="1">
    <location>
        <begin position="75"/>
        <end position="109"/>
    </location>
</feature>
<protein>
    <submittedName>
        <fullName evidence="2">Uncharacterized protein</fullName>
    </submittedName>
</protein>
<accession>A0ABR0VXB6</accession>
<gene>
    <name evidence="2" type="ORF">DH2020_026627</name>
</gene>
<organism evidence="2 3">
    <name type="scientific">Rehmannia glutinosa</name>
    <name type="common">Chinese foxglove</name>
    <dbReference type="NCBI Taxonomy" id="99300"/>
    <lineage>
        <taxon>Eukaryota</taxon>
        <taxon>Viridiplantae</taxon>
        <taxon>Streptophyta</taxon>
        <taxon>Embryophyta</taxon>
        <taxon>Tracheophyta</taxon>
        <taxon>Spermatophyta</taxon>
        <taxon>Magnoliopsida</taxon>
        <taxon>eudicotyledons</taxon>
        <taxon>Gunneridae</taxon>
        <taxon>Pentapetalae</taxon>
        <taxon>asterids</taxon>
        <taxon>lamiids</taxon>
        <taxon>Lamiales</taxon>
        <taxon>Orobanchaceae</taxon>
        <taxon>Rehmannieae</taxon>
        <taxon>Rehmannia</taxon>
    </lineage>
</organism>
<dbReference type="EMBL" id="JABTTQ020000378">
    <property type="protein sequence ID" value="KAK6139627.1"/>
    <property type="molecule type" value="Genomic_DNA"/>
</dbReference>